<name>A0ABS7F9F3_9NEIS</name>
<comment type="caution">
    <text evidence="1">The sequence shown here is derived from an EMBL/GenBank/DDBJ whole genome shotgun (WGS) entry which is preliminary data.</text>
</comment>
<evidence type="ECO:0000313" key="2">
    <source>
        <dbReference type="Proteomes" id="UP000711178"/>
    </source>
</evidence>
<organism evidence="1 2">
    <name type="scientific">Chromobacterium subtsugae</name>
    <dbReference type="NCBI Taxonomy" id="251747"/>
    <lineage>
        <taxon>Bacteria</taxon>
        <taxon>Pseudomonadati</taxon>
        <taxon>Pseudomonadota</taxon>
        <taxon>Betaproteobacteria</taxon>
        <taxon>Neisseriales</taxon>
        <taxon>Chromobacteriaceae</taxon>
        <taxon>Chromobacterium</taxon>
    </lineage>
</organism>
<accession>A0ABS7F9F3</accession>
<gene>
    <name evidence="1" type="ORF">KIF53_03070</name>
</gene>
<protein>
    <submittedName>
        <fullName evidence="1">Uncharacterized protein</fullName>
    </submittedName>
</protein>
<dbReference type="Proteomes" id="UP000711178">
    <property type="component" value="Unassembled WGS sequence"/>
</dbReference>
<sequence length="118" mass="12580">MQKGAARRLFLLPAVGIPAFDGFGMALAMTAALDAVIMRQKVNFSRRRRSILQGARAAACAKARLSRHAMAPKAAAKAAFGAGKAVLGQACCQNTSFATMTVLIFFTAPALVHKRFFH</sequence>
<dbReference type="EMBL" id="JAHDTB010000001">
    <property type="protein sequence ID" value="MBW8286612.1"/>
    <property type="molecule type" value="Genomic_DNA"/>
</dbReference>
<dbReference type="GeneID" id="89687696"/>
<proteinExistence type="predicted"/>
<dbReference type="RefSeq" id="WP_146008420.1">
    <property type="nucleotide sequence ID" value="NZ_CP142381.1"/>
</dbReference>
<keyword evidence="2" id="KW-1185">Reference proteome</keyword>
<evidence type="ECO:0000313" key="1">
    <source>
        <dbReference type="EMBL" id="MBW8286612.1"/>
    </source>
</evidence>
<reference evidence="1 2" key="1">
    <citation type="submission" date="2021-05" db="EMBL/GenBank/DDBJ databases">
        <title>Draft Whole Genome Sequencing Of Biosensor Chromobacterium violaceum Strain CV026 Reveals A Regulatory RNA In Chromobacterium violaceum Phenotype Regulatory Network.</title>
        <authorList>
            <person name="Hong K.W."/>
            <person name="Chan K.G."/>
            <person name="Chang C.-Y."/>
        </authorList>
    </citation>
    <scope>NUCLEOTIDE SEQUENCE [LARGE SCALE GENOMIC DNA]</scope>
    <source>
        <strain evidence="1 2">ATCC 31532</strain>
    </source>
</reference>